<organism evidence="9">
    <name type="scientific">Zea mays</name>
    <name type="common">Maize</name>
    <dbReference type="NCBI Taxonomy" id="4577"/>
    <lineage>
        <taxon>Eukaryota</taxon>
        <taxon>Viridiplantae</taxon>
        <taxon>Streptophyta</taxon>
        <taxon>Embryophyta</taxon>
        <taxon>Tracheophyta</taxon>
        <taxon>Spermatophyta</taxon>
        <taxon>Magnoliopsida</taxon>
        <taxon>Liliopsida</taxon>
        <taxon>Poales</taxon>
        <taxon>Poaceae</taxon>
        <taxon>PACMAD clade</taxon>
        <taxon>Panicoideae</taxon>
        <taxon>Andropogonodae</taxon>
        <taxon>Andropogoneae</taxon>
        <taxon>Tripsacinae</taxon>
        <taxon>Zea</taxon>
    </lineage>
</organism>
<evidence type="ECO:0000256" key="5">
    <source>
        <dbReference type="ARBA" id="ARBA00023163"/>
    </source>
</evidence>
<evidence type="ECO:0000256" key="2">
    <source>
        <dbReference type="ARBA" id="ARBA00007911"/>
    </source>
</evidence>
<name>A0A1D6EKS7_MAIZE</name>
<dbReference type="GO" id="GO:0005634">
    <property type="term" value="C:nucleus"/>
    <property type="evidence" value="ECO:0007669"/>
    <property type="project" value="UniProtKB-SubCell"/>
</dbReference>
<dbReference type="InterPro" id="IPR010409">
    <property type="entry name" value="GAGA-bd_tscrpt_act"/>
</dbReference>
<gene>
    <name evidence="9" type="ORF">ZEAMMB73_Zm00001d005160</name>
</gene>
<evidence type="ECO:0000256" key="8">
    <source>
        <dbReference type="SAM" id="MobiDB-lite"/>
    </source>
</evidence>
<proteinExistence type="inferred from homology"/>
<reference evidence="9" key="1">
    <citation type="submission" date="2015-12" db="EMBL/GenBank/DDBJ databases">
        <title>Update maize B73 reference genome by single molecule sequencing technologies.</title>
        <authorList>
            <consortium name="Maize Genome Sequencing Project"/>
            <person name="Ware D."/>
        </authorList>
    </citation>
    <scope>NUCLEOTIDE SEQUENCE [LARGE SCALE GENOMIC DNA]</scope>
    <source>
        <tissue evidence="9">Seedling</tissue>
    </source>
</reference>
<feature type="region of interest" description="Disordered" evidence="8">
    <location>
        <begin position="37"/>
        <end position="82"/>
    </location>
</feature>
<evidence type="ECO:0000256" key="3">
    <source>
        <dbReference type="ARBA" id="ARBA00023015"/>
    </source>
</evidence>
<dbReference type="Pfam" id="PF06217">
    <property type="entry name" value="GAGA_bind"/>
    <property type="match status" value="1"/>
</dbReference>
<dbReference type="AlphaFoldDB" id="A0A1D6EKS7"/>
<evidence type="ECO:0000256" key="4">
    <source>
        <dbReference type="ARBA" id="ARBA00023125"/>
    </source>
</evidence>
<evidence type="ECO:0000256" key="1">
    <source>
        <dbReference type="ARBA" id="ARBA00004123"/>
    </source>
</evidence>
<dbReference type="EMBL" id="CM007648">
    <property type="protein sequence ID" value="ONM20493.1"/>
    <property type="molecule type" value="Genomic_DNA"/>
</dbReference>
<evidence type="ECO:0000256" key="6">
    <source>
        <dbReference type="ARBA" id="ARBA00023242"/>
    </source>
</evidence>
<comment type="subcellular location">
    <subcellularLocation>
        <location evidence="1 7">Nucleus</location>
    </subcellularLocation>
</comment>
<dbReference type="GO" id="GO:0003700">
    <property type="term" value="F:DNA-binding transcription factor activity"/>
    <property type="evidence" value="ECO:0007669"/>
    <property type="project" value="UniProtKB-UniRule"/>
</dbReference>
<comment type="function">
    <text evidence="7">Transcriptional regulator that specifically binds to GA-rich elements (GAGA-repeats) present in regulatory sequences of genes involved in developmental processes.</text>
</comment>
<keyword evidence="3 7" id="KW-0805">Transcription regulation</keyword>
<dbReference type="ExpressionAtlas" id="A0A1D6EKS7">
    <property type="expression patterns" value="baseline and differential"/>
</dbReference>
<keyword evidence="4 7" id="KW-0238">DNA-binding</keyword>
<keyword evidence="5 7" id="KW-0804">Transcription</keyword>
<keyword evidence="6 7" id="KW-0539">Nucleus</keyword>
<evidence type="ECO:0000256" key="7">
    <source>
        <dbReference type="RuleBase" id="RU367160"/>
    </source>
</evidence>
<accession>A0A1D6EKS7</accession>
<dbReference type="InParanoid" id="A0A1D6EKS7"/>
<dbReference type="GO" id="GO:0003677">
    <property type="term" value="F:DNA binding"/>
    <property type="evidence" value="ECO:0007669"/>
    <property type="project" value="UniProtKB-KW"/>
</dbReference>
<sequence length="82" mass="9008">MGADQKPRQADDGSLAIRNWGFYDTVKGSLGLQLMSSMPPDRDTKPLLPRGALLQQHGHHNAAHQLHAQQSQHHRDYAGGTS</sequence>
<feature type="compositionally biased region" description="Basic and acidic residues" evidence="8">
    <location>
        <begin position="73"/>
        <end position="82"/>
    </location>
</feature>
<evidence type="ECO:0000313" key="9">
    <source>
        <dbReference type="EMBL" id="ONM20493.1"/>
    </source>
</evidence>
<comment type="similarity">
    <text evidence="2 7">Belongs to the BBR/BPC family.</text>
</comment>
<protein>
    <recommendedName>
        <fullName evidence="7">GAGA-binding transcriptional activator</fullName>
    </recommendedName>
</protein>